<feature type="compositionally biased region" description="Basic and acidic residues" evidence="3">
    <location>
        <begin position="7"/>
        <end position="26"/>
    </location>
</feature>
<evidence type="ECO:0000313" key="5">
    <source>
        <dbReference type="Proteomes" id="UP000334340"/>
    </source>
</evidence>
<dbReference type="PANTHER" id="PTHR30035">
    <property type="entry name" value="LIPOPROTEIN VACJ-RELATED"/>
    <property type="match status" value="1"/>
</dbReference>
<dbReference type="GO" id="GO:0016020">
    <property type="term" value="C:membrane"/>
    <property type="evidence" value="ECO:0007669"/>
    <property type="project" value="InterPro"/>
</dbReference>
<dbReference type="GO" id="GO:0120010">
    <property type="term" value="P:intermembrane phospholipid transfer"/>
    <property type="evidence" value="ECO:0007669"/>
    <property type="project" value="TreeGrafter"/>
</dbReference>
<evidence type="ECO:0000256" key="1">
    <source>
        <dbReference type="ARBA" id="ARBA00010634"/>
    </source>
</evidence>
<accession>A0A564ZNF3</accession>
<name>A0A564ZNF3_9BACT</name>
<evidence type="ECO:0000256" key="3">
    <source>
        <dbReference type="SAM" id="MobiDB-lite"/>
    </source>
</evidence>
<reference evidence="4 5" key="1">
    <citation type="submission" date="2019-07" db="EMBL/GenBank/DDBJ databases">
        <authorList>
            <person name="Cremers G."/>
        </authorList>
    </citation>
    <scope>NUCLEOTIDE SEQUENCE [LARGE SCALE GENOMIC DNA]</scope>
</reference>
<dbReference type="PANTHER" id="PTHR30035:SF3">
    <property type="entry name" value="INTERMEMBRANE PHOSPHOLIPID TRANSPORT SYSTEM LIPOPROTEIN MLAA"/>
    <property type="match status" value="1"/>
</dbReference>
<keyword evidence="5" id="KW-1185">Reference proteome</keyword>
<dbReference type="AlphaFoldDB" id="A0A564ZNF3"/>
<gene>
    <name evidence="4" type="primary">mlaA</name>
    <name evidence="4" type="ORF">MELA_02462</name>
</gene>
<evidence type="ECO:0000256" key="2">
    <source>
        <dbReference type="ARBA" id="ARBA00022729"/>
    </source>
</evidence>
<keyword evidence="4" id="KW-0449">Lipoprotein</keyword>
<evidence type="ECO:0000313" key="4">
    <source>
        <dbReference type="EMBL" id="VUZ86068.1"/>
    </source>
</evidence>
<sequence>MSLGGRGVDKRSQTSALAKERREGVGHRTGRSLPWMGALAVTIAVAGLVGASSVMAADPQSTEERAVQQMEGAVSLEKEQIEEYDPWEPYNEKMFSFNHDVVDRYVLKPVATGWDYLPDPVQEGLGNAFDNVAMPRRVVNNLLQAKFKGAGTELTRFGINTTVGVVGVFDVAKKWGFEKSDADSGQTLGKWGVGPGPYFVLPFLPPLTVRDAFGLVADVAMDPINYFVPLAASFGRRGGDTVNSRSQNLELYESVEDSTVDLYSAVRNAYLQRRQQAIEK</sequence>
<dbReference type="InterPro" id="IPR007428">
    <property type="entry name" value="MlaA"/>
</dbReference>
<feature type="region of interest" description="Disordered" evidence="3">
    <location>
        <begin position="1"/>
        <end position="29"/>
    </location>
</feature>
<dbReference type="EMBL" id="CABIKM010000043">
    <property type="protein sequence ID" value="VUZ86068.1"/>
    <property type="molecule type" value="Genomic_DNA"/>
</dbReference>
<comment type="similarity">
    <text evidence="1">Belongs to the MlaA family.</text>
</comment>
<organism evidence="4 5">
    <name type="scientific">Candidatus Methylomirabilis lanthanidiphila</name>
    <dbReference type="NCBI Taxonomy" id="2211376"/>
    <lineage>
        <taxon>Bacteria</taxon>
        <taxon>Candidatus Methylomirabilota</taxon>
        <taxon>Candidatus Methylomirabilia</taxon>
        <taxon>Candidatus Methylomirabilales</taxon>
        <taxon>Candidatus Methylomirabilaceae</taxon>
        <taxon>Candidatus Methylomirabilis</taxon>
    </lineage>
</organism>
<keyword evidence="2" id="KW-0732">Signal</keyword>
<proteinExistence type="inferred from homology"/>
<dbReference type="Proteomes" id="UP000334340">
    <property type="component" value="Unassembled WGS sequence"/>
</dbReference>
<dbReference type="PRINTS" id="PR01805">
    <property type="entry name" value="VACJLIPOPROT"/>
</dbReference>
<protein>
    <submittedName>
        <fullName evidence="4">Putative phospholipid-binding lipoprotein MlaA</fullName>
    </submittedName>
</protein>
<dbReference type="Pfam" id="PF04333">
    <property type="entry name" value="MlaA"/>
    <property type="match status" value="1"/>
</dbReference>